<evidence type="ECO:0008006" key="8">
    <source>
        <dbReference type="Google" id="ProtNLM"/>
    </source>
</evidence>
<dbReference type="InterPro" id="IPR017942">
    <property type="entry name" value="Lipid-bd_serum_glycop_N"/>
</dbReference>
<feature type="chain" id="PRO_5040146417" description="Lipid-binding serum glycoprotein C-terminal domain-containing protein" evidence="3">
    <location>
        <begin position="21"/>
        <end position="539"/>
    </location>
</feature>
<dbReference type="GO" id="GO:0005615">
    <property type="term" value="C:extracellular space"/>
    <property type="evidence" value="ECO:0007669"/>
    <property type="project" value="TreeGrafter"/>
</dbReference>
<comment type="similarity">
    <text evidence="1">Belongs to the BPI/LBP/Plunc superfamily. BPI/LBP family.</text>
</comment>
<reference evidence="6" key="1">
    <citation type="submission" date="2022-11" db="EMBL/GenBank/DDBJ databases">
        <authorList>
            <person name="Kikuchi T."/>
        </authorList>
    </citation>
    <scope>NUCLEOTIDE SEQUENCE</scope>
    <source>
        <strain evidence="6">PS1010</strain>
    </source>
</reference>
<dbReference type="OrthoDB" id="10255543at2759"/>
<feature type="domain" description="Lipid-binding serum glycoprotein C-terminal" evidence="5">
    <location>
        <begin position="305"/>
        <end position="521"/>
    </location>
</feature>
<dbReference type="InterPro" id="IPR017943">
    <property type="entry name" value="Bactericidal_perm-incr_a/b_dom"/>
</dbReference>
<evidence type="ECO:0000256" key="3">
    <source>
        <dbReference type="SAM" id="SignalP"/>
    </source>
</evidence>
<keyword evidence="2" id="KW-1015">Disulfide bond</keyword>
<dbReference type="SUPFAM" id="SSF55394">
    <property type="entry name" value="Bactericidal permeability-increasing protein, BPI"/>
    <property type="match status" value="2"/>
</dbReference>
<protein>
    <recommendedName>
        <fullName evidence="8">Lipid-binding serum glycoprotein C-terminal domain-containing protein</fullName>
    </recommendedName>
</protein>
<dbReference type="Gene3D" id="3.15.20.10">
    <property type="entry name" value="Bactericidal permeability-increasing protein, domain 2"/>
    <property type="match status" value="1"/>
</dbReference>
<feature type="signal peptide" evidence="3">
    <location>
        <begin position="1"/>
        <end position="20"/>
    </location>
</feature>
<dbReference type="AlphaFoldDB" id="A0A9P1IX35"/>
<comment type="caution">
    <text evidence="6">The sequence shown here is derived from an EMBL/GenBank/DDBJ whole genome shotgun (WGS) entry which is preliminary data.</text>
</comment>
<dbReference type="InterPro" id="IPR032942">
    <property type="entry name" value="BPI/LBP/Plunc"/>
</dbReference>
<dbReference type="GO" id="GO:0008289">
    <property type="term" value="F:lipid binding"/>
    <property type="evidence" value="ECO:0007669"/>
    <property type="project" value="InterPro"/>
</dbReference>
<dbReference type="SMART" id="SM00328">
    <property type="entry name" value="BPI1"/>
    <property type="match status" value="1"/>
</dbReference>
<dbReference type="InterPro" id="IPR001124">
    <property type="entry name" value="Lipid-bd_serum_glycop_C"/>
</dbReference>
<evidence type="ECO:0000256" key="2">
    <source>
        <dbReference type="ARBA" id="ARBA00023157"/>
    </source>
</evidence>
<dbReference type="PANTHER" id="PTHR10504">
    <property type="entry name" value="BACTERICIDAL PERMEABILITY-INCREASING BPI PROTEIN-RELATED"/>
    <property type="match status" value="1"/>
</dbReference>
<keyword evidence="7" id="KW-1185">Reference proteome</keyword>
<dbReference type="Gene3D" id="3.15.10.10">
    <property type="entry name" value="Bactericidal permeability-increasing protein, domain 1"/>
    <property type="match status" value="1"/>
</dbReference>
<evidence type="ECO:0000313" key="6">
    <source>
        <dbReference type="EMBL" id="CAI5452700.1"/>
    </source>
</evidence>
<dbReference type="Pfam" id="PF02886">
    <property type="entry name" value="LBP_BPI_CETP_C"/>
    <property type="match status" value="1"/>
</dbReference>
<organism evidence="6 7">
    <name type="scientific">Caenorhabditis angaria</name>
    <dbReference type="NCBI Taxonomy" id="860376"/>
    <lineage>
        <taxon>Eukaryota</taxon>
        <taxon>Metazoa</taxon>
        <taxon>Ecdysozoa</taxon>
        <taxon>Nematoda</taxon>
        <taxon>Chromadorea</taxon>
        <taxon>Rhabditida</taxon>
        <taxon>Rhabditina</taxon>
        <taxon>Rhabditomorpha</taxon>
        <taxon>Rhabditoidea</taxon>
        <taxon>Rhabditidae</taxon>
        <taxon>Peloderinae</taxon>
        <taxon>Caenorhabditis</taxon>
    </lineage>
</organism>
<gene>
    <name evidence="6" type="ORF">CAMP_LOCUS15337</name>
</gene>
<sequence length="539" mass="61184">MYIFPYFISLLLSFLIFVDCYQIRVQKQWFRYPGNPGVKIRLTKKGANHVKSMGVHVFNEYISKLRDYSTSLPFPQIGLNGVVNLKKLRVTNYHPPHLSVLNFLPPRHIVLGLENLDVSLSSDFVANVPPLTFEGSLDGSIIGMTIAVTTELLTDTNGRMNAIVRNCSALVDRSHVTLNPTGPMGLLVKTFENSLNDSVKKRIPEIFCARLQNLLEKNVAKLFDNLIKIDLKEYFPKIHDNLVVRDVFSSFMSQFSHGMFIDNKMISQPFITMDYIETNHLGETRFPSSSHSTPFYPRPMELPESSGDSMVHFYISDHIFNTMLYQAYQDNRLSMKIDETNLPSEMSSFVATSCPTRKNPTILCVGHLISQIGKSYPNSTASFVILPHGLPYVMINPNAVSIDLSNRILTYVQPESDRLSQNKTQILVFSINGQADIIFDTNEKDLNAKLNMNRFNIRLHRSSVRGIDESSIARLSPLSKSFITPRLNAAIQKAVKFPAQDTIKFINPKLKNFEGFMALSSDFELNREKIMNYVMKTLI</sequence>
<accession>A0A9P1IX35</accession>
<keyword evidence="3" id="KW-0732">Signal</keyword>
<evidence type="ECO:0000313" key="7">
    <source>
        <dbReference type="Proteomes" id="UP001152747"/>
    </source>
</evidence>
<dbReference type="Pfam" id="PF01273">
    <property type="entry name" value="LBP_BPI_CETP"/>
    <property type="match status" value="1"/>
</dbReference>
<proteinExistence type="inferred from homology"/>
<evidence type="ECO:0000259" key="4">
    <source>
        <dbReference type="SMART" id="SM00328"/>
    </source>
</evidence>
<name>A0A9P1IX35_9PELO</name>
<evidence type="ECO:0000259" key="5">
    <source>
        <dbReference type="SMART" id="SM00329"/>
    </source>
</evidence>
<dbReference type="Proteomes" id="UP001152747">
    <property type="component" value="Unassembled WGS sequence"/>
</dbReference>
<dbReference type="EMBL" id="CANHGI010000005">
    <property type="protein sequence ID" value="CAI5452700.1"/>
    <property type="molecule type" value="Genomic_DNA"/>
</dbReference>
<dbReference type="SMART" id="SM00329">
    <property type="entry name" value="BPI2"/>
    <property type="match status" value="1"/>
</dbReference>
<feature type="domain" description="Lipid-binding serum glycoprotein N-terminal" evidence="4">
    <location>
        <begin position="41"/>
        <end position="264"/>
    </location>
</feature>
<evidence type="ECO:0000256" key="1">
    <source>
        <dbReference type="ARBA" id="ARBA00007292"/>
    </source>
</evidence>
<dbReference type="PANTHER" id="PTHR10504:SF131">
    <property type="entry name" value="BPI2 DOMAIN-CONTAINING PROTEIN"/>
    <property type="match status" value="1"/>
</dbReference>